<gene>
    <name evidence="2" type="ORF">ACGFYS_19960</name>
</gene>
<dbReference type="InterPro" id="IPR006311">
    <property type="entry name" value="TAT_signal"/>
</dbReference>
<reference evidence="2 3" key="1">
    <citation type="submission" date="2024-10" db="EMBL/GenBank/DDBJ databases">
        <title>The Natural Products Discovery Center: Release of the First 8490 Sequenced Strains for Exploring Actinobacteria Biosynthetic Diversity.</title>
        <authorList>
            <person name="Kalkreuter E."/>
            <person name="Kautsar S.A."/>
            <person name="Yang D."/>
            <person name="Bader C.D."/>
            <person name="Teijaro C.N."/>
            <person name="Fluegel L."/>
            <person name="Davis C.M."/>
            <person name="Simpson J.R."/>
            <person name="Lauterbach L."/>
            <person name="Steele A.D."/>
            <person name="Gui C."/>
            <person name="Meng S."/>
            <person name="Li G."/>
            <person name="Viehrig K."/>
            <person name="Ye F."/>
            <person name="Su P."/>
            <person name="Kiefer A.F."/>
            <person name="Nichols A."/>
            <person name="Cepeda A.J."/>
            <person name="Yan W."/>
            <person name="Fan B."/>
            <person name="Jiang Y."/>
            <person name="Adhikari A."/>
            <person name="Zheng C.-J."/>
            <person name="Schuster L."/>
            <person name="Cowan T.M."/>
            <person name="Smanski M.J."/>
            <person name="Chevrette M.G."/>
            <person name="De Carvalho L.P.S."/>
            <person name="Shen B."/>
        </authorList>
    </citation>
    <scope>NUCLEOTIDE SEQUENCE [LARGE SCALE GENOMIC DNA]</scope>
    <source>
        <strain evidence="2 3">NPDC048229</strain>
    </source>
</reference>
<dbReference type="RefSeq" id="WP_189850068.1">
    <property type="nucleotide sequence ID" value="NZ_BMVV01000009.1"/>
</dbReference>
<dbReference type="PROSITE" id="PS51318">
    <property type="entry name" value="TAT"/>
    <property type="match status" value="1"/>
</dbReference>
<feature type="chain" id="PRO_5046088096" description="Secreted protein" evidence="1">
    <location>
        <begin position="29"/>
        <end position="161"/>
    </location>
</feature>
<keyword evidence="3" id="KW-1185">Reference proteome</keyword>
<dbReference type="EMBL" id="JBICZW010000011">
    <property type="protein sequence ID" value="MFG3191205.1"/>
    <property type="molecule type" value="Genomic_DNA"/>
</dbReference>
<feature type="signal peptide" evidence="1">
    <location>
        <begin position="1"/>
        <end position="28"/>
    </location>
</feature>
<name>A0ABW7BUM9_9ACTN</name>
<evidence type="ECO:0000313" key="2">
    <source>
        <dbReference type="EMBL" id="MFG3191205.1"/>
    </source>
</evidence>
<sequence>MTTTSRRSLLAAALAAPVAAVGVPLATAAPAAAADPLTGCQTVQDWTPVALEPPVTFETGAPLQARIVRIAGTQFLQLRGVALTEFTEDTYLGTLPAAVRPPRLTRGIAARNNHEGISAIRVEVGTDGRLKAFGTKTAAGQPPSTNLVRWIQLDSFSSVIG</sequence>
<protein>
    <recommendedName>
        <fullName evidence="4">Secreted protein</fullName>
    </recommendedName>
</protein>
<keyword evidence="1" id="KW-0732">Signal</keyword>
<organism evidence="2 3">
    <name type="scientific">Streptomyces omiyaensis</name>
    <dbReference type="NCBI Taxonomy" id="68247"/>
    <lineage>
        <taxon>Bacteria</taxon>
        <taxon>Bacillati</taxon>
        <taxon>Actinomycetota</taxon>
        <taxon>Actinomycetes</taxon>
        <taxon>Kitasatosporales</taxon>
        <taxon>Streptomycetaceae</taxon>
        <taxon>Streptomyces</taxon>
    </lineage>
</organism>
<dbReference type="Proteomes" id="UP001604282">
    <property type="component" value="Unassembled WGS sequence"/>
</dbReference>
<accession>A0ABW7BUM9</accession>
<evidence type="ECO:0008006" key="4">
    <source>
        <dbReference type="Google" id="ProtNLM"/>
    </source>
</evidence>
<proteinExistence type="predicted"/>
<evidence type="ECO:0000256" key="1">
    <source>
        <dbReference type="SAM" id="SignalP"/>
    </source>
</evidence>
<comment type="caution">
    <text evidence="2">The sequence shown here is derived from an EMBL/GenBank/DDBJ whole genome shotgun (WGS) entry which is preliminary data.</text>
</comment>
<evidence type="ECO:0000313" key="3">
    <source>
        <dbReference type="Proteomes" id="UP001604282"/>
    </source>
</evidence>